<evidence type="ECO:0000259" key="2">
    <source>
        <dbReference type="SMART" id="SM00860"/>
    </source>
</evidence>
<comment type="similarity">
    <text evidence="1">Belongs to the KNR4/SMI1 family.</text>
</comment>
<name>A0AAV5R8M6_PICKL</name>
<dbReference type="InterPro" id="IPR037883">
    <property type="entry name" value="Knr4/Smi1-like_sf"/>
</dbReference>
<dbReference type="PANTHER" id="PTHR47432:SF1">
    <property type="entry name" value="CELL WALL ASSEMBLY REGULATOR SMI1"/>
    <property type="match status" value="1"/>
</dbReference>
<dbReference type="GO" id="GO:0043332">
    <property type="term" value="C:mating projection tip"/>
    <property type="evidence" value="ECO:0007669"/>
    <property type="project" value="TreeGrafter"/>
</dbReference>
<protein>
    <submittedName>
        <fullName evidence="3">Smi1 protein</fullName>
    </submittedName>
</protein>
<accession>A0AAV5R8M6</accession>
<dbReference type="GO" id="GO:0070880">
    <property type="term" value="P:fungal-type cell wall beta-glucan biosynthetic process"/>
    <property type="evidence" value="ECO:0007669"/>
    <property type="project" value="TreeGrafter"/>
</dbReference>
<feature type="domain" description="Knr4/Smi1-like" evidence="2">
    <location>
        <begin position="46"/>
        <end position="255"/>
    </location>
</feature>
<evidence type="ECO:0000313" key="3">
    <source>
        <dbReference type="EMBL" id="GMM47705.1"/>
    </source>
</evidence>
<dbReference type="PIRSF" id="PIRSF017023">
    <property type="entry name" value="KNR4"/>
    <property type="match status" value="1"/>
</dbReference>
<dbReference type="AlphaFoldDB" id="A0AAV5R8M6"/>
<reference evidence="3 4" key="1">
    <citation type="journal article" date="2023" name="Elife">
        <title>Identification of key yeast species and microbe-microbe interactions impacting larval growth of Drosophila in the wild.</title>
        <authorList>
            <person name="Mure A."/>
            <person name="Sugiura Y."/>
            <person name="Maeda R."/>
            <person name="Honda K."/>
            <person name="Sakurai N."/>
            <person name="Takahashi Y."/>
            <person name="Watada M."/>
            <person name="Katoh T."/>
            <person name="Gotoh A."/>
            <person name="Gotoh Y."/>
            <person name="Taniguchi I."/>
            <person name="Nakamura K."/>
            <person name="Hayashi T."/>
            <person name="Katayama T."/>
            <person name="Uemura T."/>
            <person name="Hattori Y."/>
        </authorList>
    </citation>
    <scope>NUCLEOTIDE SEQUENCE [LARGE SCALE GENOMIC DNA]</scope>
    <source>
        <strain evidence="3 4">PK-24</strain>
    </source>
</reference>
<keyword evidence="4" id="KW-1185">Reference proteome</keyword>
<evidence type="ECO:0000256" key="1">
    <source>
        <dbReference type="ARBA" id="ARBA00005303"/>
    </source>
</evidence>
<dbReference type="EMBL" id="BTGB01000009">
    <property type="protein sequence ID" value="GMM47705.1"/>
    <property type="molecule type" value="Genomic_DNA"/>
</dbReference>
<gene>
    <name evidence="3" type="ORF">DAPK24_043030</name>
</gene>
<dbReference type="Proteomes" id="UP001378960">
    <property type="component" value="Unassembled WGS sequence"/>
</dbReference>
<dbReference type="InterPro" id="IPR018958">
    <property type="entry name" value="Knr4/Smi1-like_dom"/>
</dbReference>
<evidence type="ECO:0000313" key="4">
    <source>
        <dbReference type="Proteomes" id="UP001378960"/>
    </source>
</evidence>
<dbReference type="InterPro" id="IPR009203">
    <property type="entry name" value="Knr4/Smi1"/>
</dbReference>
<dbReference type="SMART" id="SM00860">
    <property type="entry name" value="SMI1_KNR4"/>
    <property type="match status" value="1"/>
</dbReference>
<organism evidence="3 4">
    <name type="scientific">Pichia kluyveri</name>
    <name type="common">Yeast</name>
    <dbReference type="NCBI Taxonomy" id="36015"/>
    <lineage>
        <taxon>Eukaryota</taxon>
        <taxon>Fungi</taxon>
        <taxon>Dikarya</taxon>
        <taxon>Ascomycota</taxon>
        <taxon>Saccharomycotina</taxon>
        <taxon>Pichiomycetes</taxon>
        <taxon>Pichiales</taxon>
        <taxon>Pichiaceae</taxon>
        <taxon>Pichia</taxon>
    </lineage>
</organism>
<dbReference type="Pfam" id="PF09346">
    <property type="entry name" value="SMI1_KNR4"/>
    <property type="match status" value="1"/>
</dbReference>
<dbReference type="InterPro" id="IPR051873">
    <property type="entry name" value="KNR4/SMI1_regulator"/>
</dbReference>
<proteinExistence type="inferred from homology"/>
<dbReference type="PANTHER" id="PTHR47432">
    <property type="entry name" value="CELL WALL ASSEMBLY REGULATOR SMI1"/>
    <property type="match status" value="1"/>
</dbReference>
<dbReference type="SUPFAM" id="SSF160631">
    <property type="entry name" value="SMI1/KNR4-like"/>
    <property type="match status" value="1"/>
</dbReference>
<comment type="caution">
    <text evidence="3">The sequence shown here is derived from an EMBL/GenBank/DDBJ whole genome shotgun (WGS) entry which is preliminary data.</text>
</comment>
<sequence>MGFLDSWHIIEDVINVDLPNFQISNDADIIDDIPDASDFINSLSSPCTPKDLNVAQKHLGVQLPYPVIQSFLIHDGQEIPPSMSTKLGIFYGLQLLSLEEVIIMTKLWRKVATRESNAKSHKQNQQSISSIKEINEDKNEAIVSNDPNIQFANKVDQLSQNNLNNYPDLMRNVSTHSKNYYRAKLPIQKSFPKGHIKCQYANPNWIPLVTDNAGNHIAIDMDPDIDGSKGQVIIFGRDFDTKYVIAPNWAQFLVSFTKDFQIAEKCNLDYDPTTGQFDLAYVDKNGNTVDQGYLYVLSQRVQGNEI</sequence>